<name>A0A4V3XIW5_9APHY</name>
<comment type="subcellular location">
    <subcellularLocation>
        <location evidence="1">Cytoplasm</location>
        <location evidence="1">Cytoskeleton</location>
    </subcellularLocation>
</comment>
<dbReference type="AlphaFoldDB" id="A0A4V3XIW5"/>
<dbReference type="SMART" id="SM00721">
    <property type="entry name" value="BAR"/>
    <property type="match status" value="1"/>
</dbReference>
<evidence type="ECO:0000313" key="5">
    <source>
        <dbReference type="EMBL" id="THH30773.1"/>
    </source>
</evidence>
<dbReference type="GO" id="GO:0031097">
    <property type="term" value="C:medial cortex"/>
    <property type="evidence" value="ECO:0007669"/>
    <property type="project" value="TreeGrafter"/>
</dbReference>
<dbReference type="GO" id="GO:0097320">
    <property type="term" value="P:plasma membrane tubulation"/>
    <property type="evidence" value="ECO:0007669"/>
    <property type="project" value="TreeGrafter"/>
</dbReference>
<dbReference type="Proteomes" id="UP000308730">
    <property type="component" value="Unassembled WGS sequence"/>
</dbReference>
<evidence type="ECO:0000256" key="1">
    <source>
        <dbReference type="ARBA" id="ARBA00004245"/>
    </source>
</evidence>
<dbReference type="PANTHER" id="PTHR47174">
    <property type="entry name" value="BRIDGING INTEGRATOR 3"/>
    <property type="match status" value="1"/>
</dbReference>
<proteinExistence type="predicted"/>
<protein>
    <recommendedName>
        <fullName evidence="4">BAR domain-containing protein</fullName>
    </recommendedName>
</protein>
<dbReference type="FunFam" id="1.20.1270.60:FF:000014">
    <property type="entry name" value="Protein hob3, variant"/>
    <property type="match status" value="1"/>
</dbReference>
<feature type="domain" description="BAR" evidence="4">
    <location>
        <begin position="103"/>
        <end position="326"/>
    </location>
</feature>
<keyword evidence="2" id="KW-0963">Cytoplasm</keyword>
<dbReference type="Gene3D" id="1.20.1270.60">
    <property type="entry name" value="Arfaptin homology (AH) domain/BAR domain"/>
    <property type="match status" value="1"/>
</dbReference>
<dbReference type="EMBL" id="SGPM01000068">
    <property type="protein sequence ID" value="THH30773.1"/>
    <property type="molecule type" value="Genomic_DNA"/>
</dbReference>
<keyword evidence="6" id="KW-1185">Reference proteome</keyword>
<gene>
    <name evidence="5" type="ORF">EUX98_g3416</name>
</gene>
<dbReference type="CDD" id="cd07591">
    <property type="entry name" value="BAR_Rvs161p"/>
    <property type="match status" value="1"/>
</dbReference>
<evidence type="ECO:0000256" key="3">
    <source>
        <dbReference type="ARBA" id="ARBA00023212"/>
    </source>
</evidence>
<dbReference type="PROSITE" id="PS51021">
    <property type="entry name" value="BAR"/>
    <property type="match status" value="1"/>
</dbReference>
<comment type="caution">
    <text evidence="5">The sequence shown here is derived from an EMBL/GenBank/DDBJ whole genome shotgun (WGS) entry which is preliminary data.</text>
</comment>
<reference evidence="5 6" key="1">
    <citation type="submission" date="2019-02" db="EMBL/GenBank/DDBJ databases">
        <title>Genome sequencing of the rare red list fungi Antrodiella citrinella (Flaviporus citrinellus).</title>
        <authorList>
            <person name="Buettner E."/>
            <person name="Kellner H."/>
        </authorList>
    </citation>
    <scope>NUCLEOTIDE SEQUENCE [LARGE SCALE GENOMIC DNA]</scope>
    <source>
        <strain evidence="5 6">DSM 108506</strain>
    </source>
</reference>
<dbReference type="GO" id="GO:0043332">
    <property type="term" value="C:mating projection tip"/>
    <property type="evidence" value="ECO:0007669"/>
    <property type="project" value="TreeGrafter"/>
</dbReference>
<dbReference type="GO" id="GO:0008289">
    <property type="term" value="F:lipid binding"/>
    <property type="evidence" value="ECO:0007669"/>
    <property type="project" value="TreeGrafter"/>
</dbReference>
<organism evidence="5 6">
    <name type="scientific">Antrodiella citrinella</name>
    <dbReference type="NCBI Taxonomy" id="2447956"/>
    <lineage>
        <taxon>Eukaryota</taxon>
        <taxon>Fungi</taxon>
        <taxon>Dikarya</taxon>
        <taxon>Basidiomycota</taxon>
        <taxon>Agaricomycotina</taxon>
        <taxon>Agaricomycetes</taxon>
        <taxon>Polyporales</taxon>
        <taxon>Steccherinaceae</taxon>
        <taxon>Antrodiella</taxon>
    </lineage>
</organism>
<dbReference type="InterPro" id="IPR027267">
    <property type="entry name" value="AH/BAR_dom_sf"/>
</dbReference>
<dbReference type="Pfam" id="PF03114">
    <property type="entry name" value="BAR"/>
    <property type="match status" value="1"/>
</dbReference>
<dbReference type="GO" id="GO:0006897">
    <property type="term" value="P:endocytosis"/>
    <property type="evidence" value="ECO:0007669"/>
    <property type="project" value="InterPro"/>
</dbReference>
<sequence>MVEKWISFSSRASSISMHISLDLTSTLRRVTGSGVAKGSAGHPTERLSGNGPDYVIVPTPIKILQDELGRIQEVDEPSGDDRKDQFTPDVRRHIGDPYSVPQILQKTGQIERTVDREFADEESKFKAFEKECQGLQKDSKGYLDAMRSMTAAQTRIADTIDVFYGAADKSSEGAMAAHAYKRAVDDLDTGIAREMDAPYRTTVMEPLGKMNVYFPVVNEHISKRSKKLLDYDSARSRMNKLISKPSEDPTKLPKAQQEHDDAKDAFDMLNEQLIAELPQLLDLRVPFFDPSFEAMIRMQCKFAEEGYEKLSGVQRYFADNVRDDYAAGQLDSQVEGVLQEMRELSICGAS</sequence>
<dbReference type="SUPFAM" id="SSF103657">
    <property type="entry name" value="BAR/IMD domain-like"/>
    <property type="match status" value="1"/>
</dbReference>
<accession>A0A4V3XIW5</accession>
<dbReference type="InterPro" id="IPR037429">
    <property type="entry name" value="Rvs161/Hob3_BAR"/>
</dbReference>
<dbReference type="InterPro" id="IPR004148">
    <property type="entry name" value="BAR_dom"/>
</dbReference>
<dbReference type="GO" id="GO:1990528">
    <property type="term" value="C:Rvs161p-Rvs167p complex"/>
    <property type="evidence" value="ECO:0007669"/>
    <property type="project" value="TreeGrafter"/>
</dbReference>
<dbReference type="PANTHER" id="PTHR47174:SF3">
    <property type="entry name" value="BRIDGING INTEGRATOR 3"/>
    <property type="match status" value="1"/>
</dbReference>
<dbReference type="OrthoDB" id="446293at2759"/>
<dbReference type="GO" id="GO:0030479">
    <property type="term" value="C:actin cortical patch"/>
    <property type="evidence" value="ECO:0007669"/>
    <property type="project" value="TreeGrafter"/>
</dbReference>
<evidence type="ECO:0000259" key="4">
    <source>
        <dbReference type="PROSITE" id="PS51021"/>
    </source>
</evidence>
<evidence type="ECO:0000256" key="2">
    <source>
        <dbReference type="ARBA" id="ARBA00022490"/>
    </source>
</evidence>
<dbReference type="GO" id="GO:0051666">
    <property type="term" value="P:actin cortical patch localization"/>
    <property type="evidence" value="ECO:0007669"/>
    <property type="project" value="InterPro"/>
</dbReference>
<keyword evidence="3" id="KW-0206">Cytoskeleton</keyword>
<dbReference type="GO" id="GO:0007015">
    <property type="term" value="P:actin filament organization"/>
    <property type="evidence" value="ECO:0007669"/>
    <property type="project" value="InterPro"/>
</dbReference>
<evidence type="ECO:0000313" key="6">
    <source>
        <dbReference type="Proteomes" id="UP000308730"/>
    </source>
</evidence>
<dbReference type="InterPro" id="IPR046982">
    <property type="entry name" value="BIN3/RVS161-like"/>
</dbReference>